<dbReference type="GO" id="GO:0006357">
    <property type="term" value="P:regulation of transcription by RNA polymerase II"/>
    <property type="evidence" value="ECO:0007669"/>
    <property type="project" value="InterPro"/>
</dbReference>
<dbReference type="InParanoid" id="F2UP70"/>
<feature type="region of interest" description="Disordered" evidence="1">
    <location>
        <begin position="949"/>
        <end position="984"/>
    </location>
</feature>
<dbReference type="InterPro" id="IPR002719">
    <property type="entry name" value="RB_B"/>
</dbReference>
<feature type="compositionally biased region" description="Low complexity" evidence="1">
    <location>
        <begin position="1"/>
        <end position="12"/>
    </location>
</feature>
<feature type="region of interest" description="Disordered" evidence="1">
    <location>
        <begin position="1"/>
        <end position="112"/>
    </location>
</feature>
<dbReference type="STRING" id="946362.F2UP70"/>
<dbReference type="Gene3D" id="1.10.472.10">
    <property type="entry name" value="Cyclin-like"/>
    <property type="match status" value="2"/>
</dbReference>
<dbReference type="OMA" id="ARCERHI"/>
<feature type="compositionally biased region" description="Basic residues" evidence="1">
    <location>
        <begin position="701"/>
        <end position="715"/>
    </location>
</feature>
<organism evidence="5">
    <name type="scientific">Salpingoeca rosetta (strain ATCC 50818 / BSB-021)</name>
    <dbReference type="NCBI Taxonomy" id="946362"/>
    <lineage>
        <taxon>Eukaryota</taxon>
        <taxon>Choanoflagellata</taxon>
        <taxon>Craspedida</taxon>
        <taxon>Salpingoecidae</taxon>
        <taxon>Salpingoeca</taxon>
    </lineage>
</organism>
<evidence type="ECO:0000259" key="2">
    <source>
        <dbReference type="Pfam" id="PF01857"/>
    </source>
</evidence>
<dbReference type="OrthoDB" id="844594at2759"/>
<dbReference type="GO" id="GO:0000977">
    <property type="term" value="F:RNA polymerase II transcription regulatory region sequence-specific DNA binding"/>
    <property type="evidence" value="ECO:0007669"/>
    <property type="project" value="TreeGrafter"/>
</dbReference>
<dbReference type="RefSeq" id="XP_004988906.1">
    <property type="nucleotide sequence ID" value="XM_004988849.1"/>
</dbReference>
<feature type="compositionally biased region" description="Acidic residues" evidence="1">
    <location>
        <begin position="686"/>
        <end position="695"/>
    </location>
</feature>
<feature type="region of interest" description="Disordered" evidence="1">
    <location>
        <begin position="669"/>
        <end position="735"/>
    </location>
</feature>
<accession>F2UP70</accession>
<feature type="compositionally biased region" description="Polar residues" evidence="1">
    <location>
        <begin position="26"/>
        <end position="35"/>
    </location>
</feature>
<feature type="domain" description="Retinoblastoma-associated protein B-box" evidence="2">
    <location>
        <begin position="741"/>
        <end position="900"/>
    </location>
</feature>
<dbReference type="GO" id="GO:0030154">
    <property type="term" value="P:cell differentiation"/>
    <property type="evidence" value="ECO:0007669"/>
    <property type="project" value="TreeGrafter"/>
</dbReference>
<dbReference type="InterPro" id="IPR028309">
    <property type="entry name" value="RB_fam"/>
</dbReference>
<sequence length="984" mass="108637">MSDPQPQPQQQRDTGRPRPDLAAPTTGVTTGQEPAQPSPWLVRPSTAEPQPALLVEVHPQPTATTTATATAAVGATSSHKEEEEDNKEASPSAGAPARKKPKPMLASSGPDDQFLDQQEQERLRQVCKDIGFPDEVHDAAVRFLTQLRLTRSPPWVPGGYDAWMAAALFLLDQDITPARVVRSRNLISLTTILHKCNVPFVEYNTALNSVVDACVSSPRLPPVHPALGRRIVAIKWTFTVLAPIWERTTQIYQRYLTRKFQTADTKSSALQYVWTSFIIAKRISLSQSAQRQMMLLLALVVCALRHLLRVCAPLDRFVAAPHARALRADTSVWGEESLRHIAQDLDLDCDLLQVVHRTYWRHFLEKFGDKITFLPTLGLPTHQTLTALDQAYATLLSSPMHCTIDERLFAARDVVVMAGPPPPSPAAFSIPKSFVDATQSPVVRLSEPLSSPHHRRHHQLSSPSPSCSGGADERSLEEMLEAEGATRPPVELAAMLIQSDLLATVDTAVQQAKTEFMDRCTRQFPTVDAREFENHWSTAVSVFHCVISAIMNTEPDATREVLLRALCRDDNMCAMLAFSSQIASIVTHFTPTMSPSGDITWVLDVFNAKPVTYWKVTERAMATLLCRYPQVAAPLARCERHILSCLMWRRSWAHPPLLAGLPAVEEANNPWRRGSTHARTGRDGDGGDDEENDGGDGEKGARRKTKKQQKKKQKKQQSTSSSAHAHGPPTAEERTRTTTLLLANKFYDAMLKRLAMICRLADDIDAVLKRKIWTTFEFAAMKHPDLFVDRHADQILLCCIFVTMKLLKPGAASFTKLLLLYESVVKDAAYVDEVLHRIPVRNDERLHTSDGGSDGDGGRGGADDAPARGQAGVSADADDSEVKKVQIFTFYNDVFLPRMQSFALRWTSEGGEDEPITASYPRSGNTIAATPHIPTRHGAVRLRHLPHFSPAPRHQVSQPVAGPFHATSTPMAGAARASSLRVSA</sequence>
<dbReference type="PANTHER" id="PTHR13742:SF17">
    <property type="entry name" value="RE32990P-RELATED"/>
    <property type="match status" value="1"/>
</dbReference>
<dbReference type="EMBL" id="GL832986">
    <property type="protein sequence ID" value="EGD79425.1"/>
    <property type="molecule type" value="Genomic_DNA"/>
</dbReference>
<dbReference type="SUPFAM" id="SSF47954">
    <property type="entry name" value="Cyclin-like"/>
    <property type="match status" value="2"/>
</dbReference>
<dbReference type="KEGG" id="sre:PTSG_09993"/>
<dbReference type="Proteomes" id="UP000007799">
    <property type="component" value="Unassembled WGS sequence"/>
</dbReference>
<dbReference type="InterPro" id="IPR002720">
    <property type="entry name" value="RB_A"/>
</dbReference>
<dbReference type="GO" id="GO:2000134">
    <property type="term" value="P:negative regulation of G1/S transition of mitotic cell cycle"/>
    <property type="evidence" value="ECO:0007669"/>
    <property type="project" value="TreeGrafter"/>
</dbReference>
<feature type="compositionally biased region" description="Low complexity" evidence="1">
    <location>
        <begin position="62"/>
        <end position="76"/>
    </location>
</feature>
<dbReference type="InterPro" id="IPR036915">
    <property type="entry name" value="Cyclin-like_sf"/>
</dbReference>
<evidence type="ECO:0000313" key="5">
    <source>
        <dbReference type="Proteomes" id="UP000007799"/>
    </source>
</evidence>
<dbReference type="Pfam" id="PF01858">
    <property type="entry name" value="RB_A"/>
    <property type="match status" value="1"/>
</dbReference>
<dbReference type="GeneID" id="16069446"/>
<feature type="domain" description="Retinoblastoma-associated protein A-box" evidence="3">
    <location>
        <begin position="476"/>
        <end position="650"/>
    </location>
</feature>
<dbReference type="GO" id="GO:0005634">
    <property type="term" value="C:nucleus"/>
    <property type="evidence" value="ECO:0007669"/>
    <property type="project" value="InterPro"/>
</dbReference>
<dbReference type="Pfam" id="PF01857">
    <property type="entry name" value="RB_B"/>
    <property type="match status" value="1"/>
</dbReference>
<name>F2UP70_SALR5</name>
<reference evidence="4" key="1">
    <citation type="submission" date="2009-08" db="EMBL/GenBank/DDBJ databases">
        <title>Annotation of Salpingoeca rosetta.</title>
        <authorList>
            <consortium name="The Broad Institute Genome Sequencing Platform"/>
            <person name="Russ C."/>
            <person name="Cuomo C."/>
            <person name="Burger G."/>
            <person name="Gray M.W."/>
            <person name="Holland P.W.H."/>
            <person name="King N."/>
            <person name="Lang F.B.F."/>
            <person name="Roger A.J."/>
            <person name="Ruiz-Trillo I."/>
            <person name="Young S.K."/>
            <person name="Zeng Q."/>
            <person name="Gargeya S."/>
            <person name="Alvarado L."/>
            <person name="Berlin A."/>
            <person name="Chapman S.B."/>
            <person name="Chen Z."/>
            <person name="Freedman E."/>
            <person name="Gellesch M."/>
            <person name="Goldberg J."/>
            <person name="Griggs A."/>
            <person name="Gujja S."/>
            <person name="Heilman E."/>
            <person name="Heiman D."/>
            <person name="Howarth C."/>
            <person name="Mehta T."/>
            <person name="Neiman D."/>
            <person name="Pearson M."/>
            <person name="Roberts A."/>
            <person name="Saif S."/>
            <person name="Shea T."/>
            <person name="Shenoy N."/>
            <person name="Sisk P."/>
            <person name="Stolte C."/>
            <person name="Sykes S."/>
            <person name="White J."/>
            <person name="Yandava C."/>
            <person name="Haas B."/>
            <person name="Nusbaum C."/>
            <person name="Birren B."/>
        </authorList>
    </citation>
    <scope>NUCLEOTIDE SEQUENCE [LARGE SCALE GENOMIC DNA]</scope>
    <source>
        <strain evidence="4">ATCC 50818</strain>
    </source>
</reference>
<evidence type="ECO:0000313" key="4">
    <source>
        <dbReference type="EMBL" id="EGD79425.1"/>
    </source>
</evidence>
<evidence type="ECO:0000256" key="1">
    <source>
        <dbReference type="SAM" id="MobiDB-lite"/>
    </source>
</evidence>
<feature type="region of interest" description="Disordered" evidence="1">
    <location>
        <begin position="447"/>
        <end position="475"/>
    </location>
</feature>
<dbReference type="CDD" id="cd20548">
    <property type="entry name" value="CYCLIN_RB-like"/>
    <property type="match status" value="1"/>
</dbReference>
<dbReference type="AlphaFoldDB" id="F2UP70"/>
<dbReference type="GO" id="GO:0005667">
    <property type="term" value="C:transcription regulator complex"/>
    <property type="evidence" value="ECO:0007669"/>
    <property type="project" value="TreeGrafter"/>
</dbReference>
<evidence type="ECO:0008006" key="6">
    <source>
        <dbReference type="Google" id="ProtNLM"/>
    </source>
</evidence>
<evidence type="ECO:0000259" key="3">
    <source>
        <dbReference type="Pfam" id="PF01858"/>
    </source>
</evidence>
<gene>
    <name evidence="4" type="ORF">PTSG_09993</name>
</gene>
<protein>
    <recommendedName>
        <fullName evidence="6">Retinoblastoma-associated protein A-box domain-containing protein</fullName>
    </recommendedName>
</protein>
<dbReference type="PANTHER" id="PTHR13742">
    <property type="entry name" value="RETINOBLASTOMA-ASSOCIATED PROTEIN RB -RELATED"/>
    <property type="match status" value="1"/>
</dbReference>
<dbReference type="GO" id="GO:0000785">
    <property type="term" value="C:chromatin"/>
    <property type="evidence" value="ECO:0007669"/>
    <property type="project" value="TreeGrafter"/>
</dbReference>
<proteinExistence type="predicted"/>
<feature type="region of interest" description="Disordered" evidence="1">
    <location>
        <begin position="845"/>
        <end position="876"/>
    </location>
</feature>
<dbReference type="eggNOG" id="KOG1010">
    <property type="taxonomic scope" value="Eukaryota"/>
</dbReference>
<keyword evidence="5" id="KW-1185">Reference proteome</keyword>